<sequence>LLLAVLGFSDISHALPVNDKVQHFTAFAFITGFFHFAWDVEDDARRIWFWRYAPLAITAGVCVLGGSVVSEFVQGLLPYKEFQRGDIAANVLGSIVGLCISYHLERHHRRRREIATLYRPL</sequence>
<feature type="non-terminal residue" evidence="2">
    <location>
        <position position="121"/>
    </location>
</feature>
<keyword evidence="3" id="KW-1185">Reference proteome</keyword>
<feature type="transmembrane region" description="Helical" evidence="1">
    <location>
        <begin position="87"/>
        <end position="104"/>
    </location>
</feature>
<dbReference type="AlphaFoldDB" id="A0A165JNK4"/>
<dbReference type="InParanoid" id="A0A165JNK4"/>
<keyword evidence="1" id="KW-1133">Transmembrane helix</keyword>
<gene>
    <name evidence="2" type="ORF">EXIGLDRAFT_583429</name>
</gene>
<protein>
    <recommendedName>
        <fullName evidence="4">VanZ-like domain-containing protein</fullName>
    </recommendedName>
</protein>
<dbReference type="PANTHER" id="PTHR28008">
    <property type="entry name" value="DOMAIN PROTEIN, PUTATIVE (AFU_ORTHOLOGUE AFUA_3G10980)-RELATED"/>
    <property type="match status" value="1"/>
</dbReference>
<dbReference type="Proteomes" id="UP000077266">
    <property type="component" value="Unassembled WGS sequence"/>
</dbReference>
<reference evidence="2 3" key="1">
    <citation type="journal article" date="2016" name="Mol. Biol. Evol.">
        <title>Comparative Genomics of Early-Diverging Mushroom-Forming Fungi Provides Insights into the Origins of Lignocellulose Decay Capabilities.</title>
        <authorList>
            <person name="Nagy L.G."/>
            <person name="Riley R."/>
            <person name="Tritt A."/>
            <person name="Adam C."/>
            <person name="Daum C."/>
            <person name="Floudas D."/>
            <person name="Sun H."/>
            <person name="Yadav J.S."/>
            <person name="Pangilinan J."/>
            <person name="Larsson K.H."/>
            <person name="Matsuura K."/>
            <person name="Barry K."/>
            <person name="Labutti K."/>
            <person name="Kuo R."/>
            <person name="Ohm R.A."/>
            <person name="Bhattacharya S.S."/>
            <person name="Shirouzu T."/>
            <person name="Yoshinaga Y."/>
            <person name="Martin F.M."/>
            <person name="Grigoriev I.V."/>
            <person name="Hibbett D.S."/>
        </authorList>
    </citation>
    <scope>NUCLEOTIDE SEQUENCE [LARGE SCALE GENOMIC DNA]</scope>
    <source>
        <strain evidence="2 3">HHB12029</strain>
    </source>
</reference>
<accession>A0A165JNK4</accession>
<evidence type="ECO:0008006" key="4">
    <source>
        <dbReference type="Google" id="ProtNLM"/>
    </source>
</evidence>
<evidence type="ECO:0000313" key="2">
    <source>
        <dbReference type="EMBL" id="KZV95106.1"/>
    </source>
</evidence>
<keyword evidence="1" id="KW-0472">Membrane</keyword>
<evidence type="ECO:0000313" key="3">
    <source>
        <dbReference type="Proteomes" id="UP000077266"/>
    </source>
</evidence>
<dbReference type="PANTHER" id="PTHR28008:SF1">
    <property type="entry name" value="DOMAIN PROTEIN, PUTATIVE (AFU_ORTHOLOGUE AFUA_3G10980)-RELATED"/>
    <property type="match status" value="1"/>
</dbReference>
<proteinExistence type="predicted"/>
<organism evidence="2 3">
    <name type="scientific">Exidia glandulosa HHB12029</name>
    <dbReference type="NCBI Taxonomy" id="1314781"/>
    <lineage>
        <taxon>Eukaryota</taxon>
        <taxon>Fungi</taxon>
        <taxon>Dikarya</taxon>
        <taxon>Basidiomycota</taxon>
        <taxon>Agaricomycotina</taxon>
        <taxon>Agaricomycetes</taxon>
        <taxon>Auriculariales</taxon>
        <taxon>Exidiaceae</taxon>
        <taxon>Exidia</taxon>
    </lineage>
</organism>
<dbReference type="OrthoDB" id="63581at2759"/>
<feature type="transmembrane region" description="Helical" evidence="1">
    <location>
        <begin position="24"/>
        <end position="40"/>
    </location>
</feature>
<evidence type="ECO:0000256" key="1">
    <source>
        <dbReference type="SAM" id="Phobius"/>
    </source>
</evidence>
<feature type="transmembrane region" description="Helical" evidence="1">
    <location>
        <begin position="52"/>
        <end position="75"/>
    </location>
</feature>
<name>A0A165JNK4_EXIGL</name>
<dbReference type="EMBL" id="KV425962">
    <property type="protein sequence ID" value="KZV95106.1"/>
    <property type="molecule type" value="Genomic_DNA"/>
</dbReference>
<feature type="non-terminal residue" evidence="2">
    <location>
        <position position="1"/>
    </location>
</feature>
<keyword evidence="1" id="KW-0812">Transmembrane</keyword>